<feature type="domain" description="DUF4795" evidence="3">
    <location>
        <begin position="696"/>
        <end position="891"/>
    </location>
</feature>
<dbReference type="Proteomes" id="UP001549920">
    <property type="component" value="Unassembled WGS sequence"/>
</dbReference>
<dbReference type="InterPro" id="IPR032013">
    <property type="entry name" value="DUF4795"/>
</dbReference>
<proteinExistence type="predicted"/>
<evidence type="ECO:0000259" key="3">
    <source>
        <dbReference type="Pfam" id="PF16043"/>
    </source>
</evidence>
<feature type="compositionally biased region" description="Low complexity" evidence="2">
    <location>
        <begin position="550"/>
        <end position="568"/>
    </location>
</feature>
<dbReference type="InterPro" id="IPR051144">
    <property type="entry name" value="Formin_homology_domain"/>
</dbReference>
<feature type="coiled-coil region" evidence="1">
    <location>
        <begin position="814"/>
        <end position="848"/>
    </location>
</feature>
<reference evidence="4 5" key="1">
    <citation type="submission" date="2024-06" db="EMBL/GenBank/DDBJ databases">
        <title>A chromosome-level genome assembly of beet webworm, Loxostege sticticalis.</title>
        <authorList>
            <person name="Zhang Y."/>
        </authorList>
    </citation>
    <scope>NUCLEOTIDE SEQUENCE [LARGE SCALE GENOMIC DNA]</scope>
    <source>
        <strain evidence="4">AQ026</strain>
        <tissue evidence="4">Whole body</tissue>
    </source>
</reference>
<feature type="compositionally biased region" description="Polar residues" evidence="2">
    <location>
        <begin position="521"/>
        <end position="537"/>
    </location>
</feature>
<feature type="compositionally biased region" description="Basic and acidic residues" evidence="2">
    <location>
        <begin position="501"/>
        <end position="515"/>
    </location>
</feature>
<protein>
    <recommendedName>
        <fullName evidence="3">DUF4795 domain-containing protein</fullName>
    </recommendedName>
</protein>
<feature type="region of interest" description="Disordered" evidence="2">
    <location>
        <begin position="976"/>
        <end position="1007"/>
    </location>
</feature>
<feature type="compositionally biased region" description="Basic and acidic residues" evidence="2">
    <location>
        <begin position="64"/>
        <end position="373"/>
    </location>
</feature>
<dbReference type="EMBL" id="JBEUOH010000015">
    <property type="protein sequence ID" value="KAL0879117.1"/>
    <property type="molecule type" value="Genomic_DNA"/>
</dbReference>
<comment type="caution">
    <text evidence="4">The sequence shown here is derived from an EMBL/GenBank/DDBJ whole genome shotgun (WGS) entry which is preliminary data.</text>
</comment>
<evidence type="ECO:0000313" key="4">
    <source>
        <dbReference type="EMBL" id="KAL0879117.1"/>
    </source>
</evidence>
<evidence type="ECO:0000256" key="2">
    <source>
        <dbReference type="SAM" id="MobiDB-lite"/>
    </source>
</evidence>
<feature type="compositionally biased region" description="Pro residues" evidence="2">
    <location>
        <begin position="982"/>
        <end position="991"/>
    </location>
</feature>
<feature type="region of interest" description="Disordered" evidence="2">
    <location>
        <begin position="501"/>
        <end position="574"/>
    </location>
</feature>
<dbReference type="Pfam" id="PF16043">
    <property type="entry name" value="DUF4795"/>
    <property type="match status" value="1"/>
</dbReference>
<feature type="region of interest" description="Disordered" evidence="2">
    <location>
        <begin position="881"/>
        <end position="902"/>
    </location>
</feature>
<keyword evidence="1" id="KW-0175">Coiled coil</keyword>
<evidence type="ECO:0000256" key="1">
    <source>
        <dbReference type="SAM" id="Coils"/>
    </source>
</evidence>
<name>A0ABR3HRB9_LOXSC</name>
<dbReference type="PANTHER" id="PTHR45733:SF8">
    <property type="entry name" value="FORMIN-J"/>
    <property type="match status" value="1"/>
</dbReference>
<accession>A0ABR3HRB9</accession>
<sequence length="1007" mass="110880">MADLDEPNMSDTTLLVSVEDLINMAMGPSEKNVVNFKLIQTVLHILARNMRMLEQRVEIRITDEQKKEPRKTGAAQETRKSRSPEKEGAKERSAKREVEKAERAALKEKEKEERAASKDRDRADRAVSMEREKAEKVEAKEREKEEKAAAKDKEKAAIAEYRESEKAEREAAKERERAERAASKEREKEERAASKEREKAERASSKEREKAEKAADKEREKAEKAAEKDKDKAERASSKEREKAEKAAAKEREKAEKDKDKARRASSKEREKPEKAAEKEKEKAGKPAEKDKDKAERASSKEREKPDKAAEKVQEKAAEKGDKAASKDKEKPAAKGKEKEDKASAKDKEKEDKAAPAAAKDKEVERRKEKVLVVEKGPTTRASESRRGSIEVVTRSQFDIVQNMVKELQQRAGPLPPPALPDNKKLMKDLAKGNASLNDTMQAMQVTARVRAAEKAIGRMGEMLTALAAAGALPADFVMEDIKFEPPEVGSDTTILVKYSPEKGTTRDGRDRKSVAIDPTTMPSEMSQTDDASLTSTGAAGAAGAGAAGAAGRPSVATATSRMSTATSGGLGRPSIASRASVLSGVAGVTHPEMDSAIRDLRDELTKTVQLMTTKATIVAETASASAKAVAEKLEIALKLDTRISTLNSLVSDYAEQLSGFDSGLTTQMSSFRDQLTQMQAELGAGLKQLEVVNNNAETAAVMELTERYEGLVADLDQTMNTHRALTTFQSQLGVELHSLVECVEMLREQKADRDEVLDGLRDKADNSRLAGLLTVAEFNMARQELEKRLDVCHDKFRRQENVWMTALKDLKHVTQTKAEIMQLLAARERAEQMLLELQERQERLAVILGEPKAAMLTRALARGAVCGSCMTPALMEPQDESYGAPPALPAMRPRPVGADDDEPCMPEWKPPEPPDNREHTCHRWCGGSHTLLSEAVTRERAPPVQLQEAPTKRYTGYGDDGRLYMLEEELQPCVECNKFPGQPPDEPAPAQPADGAGDQGPPPETI</sequence>
<evidence type="ECO:0000313" key="5">
    <source>
        <dbReference type="Proteomes" id="UP001549920"/>
    </source>
</evidence>
<dbReference type="PANTHER" id="PTHR45733">
    <property type="entry name" value="FORMIN-J"/>
    <property type="match status" value="1"/>
</dbReference>
<feature type="region of interest" description="Disordered" evidence="2">
    <location>
        <begin position="64"/>
        <end position="388"/>
    </location>
</feature>
<keyword evidence="5" id="KW-1185">Reference proteome</keyword>
<organism evidence="4 5">
    <name type="scientific">Loxostege sticticalis</name>
    <name type="common">Beet webworm moth</name>
    <dbReference type="NCBI Taxonomy" id="481309"/>
    <lineage>
        <taxon>Eukaryota</taxon>
        <taxon>Metazoa</taxon>
        <taxon>Ecdysozoa</taxon>
        <taxon>Arthropoda</taxon>
        <taxon>Hexapoda</taxon>
        <taxon>Insecta</taxon>
        <taxon>Pterygota</taxon>
        <taxon>Neoptera</taxon>
        <taxon>Endopterygota</taxon>
        <taxon>Lepidoptera</taxon>
        <taxon>Glossata</taxon>
        <taxon>Ditrysia</taxon>
        <taxon>Pyraloidea</taxon>
        <taxon>Crambidae</taxon>
        <taxon>Pyraustinae</taxon>
        <taxon>Loxostege</taxon>
    </lineage>
</organism>
<gene>
    <name evidence="4" type="ORF">ABMA27_004068</name>
</gene>